<dbReference type="RefSeq" id="WP_379232136.1">
    <property type="nucleotide sequence ID" value="NZ_JBHSTE010000002.1"/>
</dbReference>
<dbReference type="PANTHER" id="PTHR14136:SF37">
    <property type="entry name" value="PENTAPEPTIDE REPEAT-CONTAINING PROTEIN"/>
    <property type="match status" value="1"/>
</dbReference>
<sequence length="280" mass="30897">MTIDTAEQMRISMRADCSQCFGLCCTALYIAASADFAMDKIAGQPCTHLQPDYRCGIHATLRETGFKGCTVFDCLGAGQQVSQVTFQGMGWRENPEHGELMFQVFPIMLQVYEIKAFVAEALTYPVSHSLREKLSIEFEKLEGLTRLDAERLLKLDLHSCRVPIKALLTETSISIRQQLAKATKLKLQARHYAGVDWMGKKLAGNDLSCANLRGAFLIAADLRGANLRGADCIGADLRDANISGADLSTAMFLTQMQLNAATGDMHTKLPAHLQRPSHWK</sequence>
<keyword evidence="2" id="KW-1185">Reference proteome</keyword>
<reference evidence="2" key="1">
    <citation type="journal article" date="2019" name="Int. J. Syst. Evol. Microbiol.">
        <title>The Global Catalogue of Microorganisms (GCM) 10K type strain sequencing project: providing services to taxonomists for standard genome sequencing and annotation.</title>
        <authorList>
            <consortium name="The Broad Institute Genomics Platform"/>
            <consortium name="The Broad Institute Genome Sequencing Center for Infectious Disease"/>
            <person name="Wu L."/>
            <person name="Ma J."/>
        </authorList>
    </citation>
    <scope>NUCLEOTIDE SEQUENCE [LARGE SCALE GENOMIC DNA]</scope>
    <source>
        <strain evidence="2">PCU 280</strain>
    </source>
</reference>
<dbReference type="Gene3D" id="2.160.20.80">
    <property type="entry name" value="E3 ubiquitin-protein ligase SopA"/>
    <property type="match status" value="1"/>
</dbReference>
<dbReference type="SUPFAM" id="SSF141571">
    <property type="entry name" value="Pentapeptide repeat-like"/>
    <property type="match status" value="1"/>
</dbReference>
<name>A0ABW1V120_9BACL</name>
<dbReference type="PANTHER" id="PTHR14136">
    <property type="entry name" value="BTB_POZ DOMAIN-CONTAINING PROTEIN KCTD9"/>
    <property type="match status" value="1"/>
</dbReference>
<proteinExistence type="predicted"/>
<gene>
    <name evidence="1" type="ORF">ACFP56_05715</name>
</gene>
<organism evidence="1 2">
    <name type="scientific">Paenibacillus septentrionalis</name>
    <dbReference type="NCBI Taxonomy" id="429342"/>
    <lineage>
        <taxon>Bacteria</taxon>
        <taxon>Bacillati</taxon>
        <taxon>Bacillota</taxon>
        <taxon>Bacilli</taxon>
        <taxon>Bacillales</taxon>
        <taxon>Paenibacillaceae</taxon>
        <taxon>Paenibacillus</taxon>
    </lineage>
</organism>
<dbReference type="Pfam" id="PF00805">
    <property type="entry name" value="Pentapeptide"/>
    <property type="match status" value="1"/>
</dbReference>
<evidence type="ECO:0000313" key="2">
    <source>
        <dbReference type="Proteomes" id="UP001596233"/>
    </source>
</evidence>
<evidence type="ECO:0000313" key="1">
    <source>
        <dbReference type="EMBL" id="MFC6332113.1"/>
    </source>
</evidence>
<dbReference type="Proteomes" id="UP001596233">
    <property type="component" value="Unassembled WGS sequence"/>
</dbReference>
<protein>
    <submittedName>
        <fullName evidence="1">Pentapeptide repeat-containing protein</fullName>
    </submittedName>
</protein>
<dbReference type="InterPro" id="IPR001646">
    <property type="entry name" value="5peptide_repeat"/>
</dbReference>
<comment type="caution">
    <text evidence="1">The sequence shown here is derived from an EMBL/GenBank/DDBJ whole genome shotgun (WGS) entry which is preliminary data.</text>
</comment>
<dbReference type="InterPro" id="IPR051082">
    <property type="entry name" value="Pentapeptide-BTB/POZ_domain"/>
</dbReference>
<accession>A0ABW1V120</accession>
<dbReference type="EMBL" id="JBHSTE010000002">
    <property type="protein sequence ID" value="MFC6332113.1"/>
    <property type="molecule type" value="Genomic_DNA"/>
</dbReference>